<evidence type="ECO:0000313" key="4">
    <source>
        <dbReference type="Proteomes" id="UP000238949"/>
    </source>
</evidence>
<organism evidence="3 4">
    <name type="scientific">Alteromonas alba</name>
    <dbReference type="NCBI Taxonomy" id="2079529"/>
    <lineage>
        <taxon>Bacteria</taxon>
        <taxon>Pseudomonadati</taxon>
        <taxon>Pseudomonadota</taxon>
        <taxon>Gammaproteobacteria</taxon>
        <taxon>Alteromonadales</taxon>
        <taxon>Alteromonadaceae</taxon>
        <taxon>Alteromonas/Salinimonas group</taxon>
        <taxon>Alteromonas</taxon>
    </lineage>
</organism>
<dbReference type="AlphaFoldDB" id="A0A2S9VD26"/>
<dbReference type="PANTHER" id="PTHR38687">
    <property type="entry name" value="CELL DIVISION PROTEIN DEDD-RELATED"/>
    <property type="match status" value="1"/>
</dbReference>
<dbReference type="InterPro" id="IPR007730">
    <property type="entry name" value="SPOR-like_dom"/>
</dbReference>
<dbReference type="InterPro" id="IPR036680">
    <property type="entry name" value="SPOR-like_sf"/>
</dbReference>
<name>A0A2S9VD26_9ALTE</name>
<dbReference type="PANTHER" id="PTHR38687:SF1">
    <property type="entry name" value="CELL DIVISION PROTEIN DEDD"/>
    <property type="match status" value="1"/>
</dbReference>
<protein>
    <submittedName>
        <fullName evidence="3">DedD protein</fullName>
    </submittedName>
</protein>
<dbReference type="InterPro" id="IPR052521">
    <property type="entry name" value="Cell_div_SPOR-domain"/>
</dbReference>
<dbReference type="OrthoDB" id="7069135at2"/>
<dbReference type="Proteomes" id="UP000238949">
    <property type="component" value="Unassembled WGS sequence"/>
</dbReference>
<dbReference type="GO" id="GO:0042834">
    <property type="term" value="F:peptidoglycan binding"/>
    <property type="evidence" value="ECO:0007669"/>
    <property type="project" value="InterPro"/>
</dbReference>
<dbReference type="GO" id="GO:0032506">
    <property type="term" value="P:cytokinetic process"/>
    <property type="evidence" value="ECO:0007669"/>
    <property type="project" value="TreeGrafter"/>
</dbReference>
<dbReference type="SUPFAM" id="SSF110997">
    <property type="entry name" value="Sporulation related repeat"/>
    <property type="match status" value="1"/>
</dbReference>
<sequence length="201" mass="21700">MAAALKNRLVGTVILVAVAVIILPDMLDGKKSSNGDVFVNVPAAPAKKPIVNPEPFPDERVVASAQRPVEIVNEKPVDEPDSPVESAPETSSDSTAQVNNSPNDDLARQTVVEAPKESEQNNSWVIQLGSFRHQKNVKQLLDKLESAGYRAFSRPIETSSGPLTKVFVGPNLNKRELDGAISHLQELTGLRGKVTRFSVNS</sequence>
<feature type="compositionally biased region" description="Polar residues" evidence="1">
    <location>
        <begin position="88"/>
        <end position="103"/>
    </location>
</feature>
<gene>
    <name evidence="3" type="ORF">C6Y40_06730</name>
</gene>
<reference evidence="4" key="1">
    <citation type="journal article" date="2020" name="Int. J. Syst. Evol. Microbiol.">
        <title>Alteromonas alba sp. nov., a marine bacterium isolated from the seawater of the West Pacific Ocean.</title>
        <authorList>
            <person name="Sun C."/>
            <person name="Wu Y.-H."/>
            <person name="Xamxidin M."/>
            <person name="Cheng H."/>
            <person name="Xu X.-W."/>
        </authorList>
    </citation>
    <scope>NUCLEOTIDE SEQUENCE [LARGE SCALE GENOMIC DNA]</scope>
    <source>
        <strain evidence="4">190</strain>
    </source>
</reference>
<evidence type="ECO:0000313" key="3">
    <source>
        <dbReference type="EMBL" id="PRO74326.1"/>
    </source>
</evidence>
<dbReference type="EMBL" id="PVNP01000052">
    <property type="protein sequence ID" value="PRO74326.1"/>
    <property type="molecule type" value="Genomic_DNA"/>
</dbReference>
<dbReference type="GO" id="GO:0032153">
    <property type="term" value="C:cell division site"/>
    <property type="evidence" value="ECO:0007669"/>
    <property type="project" value="TreeGrafter"/>
</dbReference>
<evidence type="ECO:0000259" key="2">
    <source>
        <dbReference type="PROSITE" id="PS51724"/>
    </source>
</evidence>
<feature type="region of interest" description="Disordered" evidence="1">
    <location>
        <begin position="65"/>
        <end position="104"/>
    </location>
</feature>
<dbReference type="Pfam" id="PF05036">
    <property type="entry name" value="SPOR"/>
    <property type="match status" value="1"/>
</dbReference>
<keyword evidence="4" id="KW-1185">Reference proteome</keyword>
<comment type="caution">
    <text evidence="3">The sequence shown here is derived from an EMBL/GenBank/DDBJ whole genome shotgun (WGS) entry which is preliminary data.</text>
</comment>
<dbReference type="PROSITE" id="PS51724">
    <property type="entry name" value="SPOR"/>
    <property type="match status" value="1"/>
</dbReference>
<proteinExistence type="predicted"/>
<dbReference type="RefSeq" id="WP_105933928.1">
    <property type="nucleotide sequence ID" value="NZ_PVNP01000052.1"/>
</dbReference>
<dbReference type="Gene3D" id="3.30.70.1070">
    <property type="entry name" value="Sporulation related repeat"/>
    <property type="match status" value="1"/>
</dbReference>
<dbReference type="GO" id="GO:0030428">
    <property type="term" value="C:cell septum"/>
    <property type="evidence" value="ECO:0007669"/>
    <property type="project" value="TreeGrafter"/>
</dbReference>
<accession>A0A2S9VD26</accession>
<feature type="domain" description="SPOR" evidence="2">
    <location>
        <begin position="118"/>
        <end position="197"/>
    </location>
</feature>
<evidence type="ECO:0000256" key="1">
    <source>
        <dbReference type="SAM" id="MobiDB-lite"/>
    </source>
</evidence>